<evidence type="ECO:0000256" key="1">
    <source>
        <dbReference type="SAM" id="Phobius"/>
    </source>
</evidence>
<evidence type="ECO:0000313" key="3">
    <source>
        <dbReference type="Proteomes" id="UP000075714"/>
    </source>
</evidence>
<accession>A0A150H2B2</accession>
<keyword evidence="1" id="KW-0472">Membrane</keyword>
<dbReference type="Proteomes" id="UP000075714">
    <property type="component" value="Unassembled WGS sequence"/>
</dbReference>
<dbReference type="AlphaFoldDB" id="A0A150H2B2"/>
<feature type="transmembrane region" description="Helical" evidence="1">
    <location>
        <begin position="57"/>
        <end position="76"/>
    </location>
</feature>
<name>A0A150H2B2_GONPE</name>
<protein>
    <submittedName>
        <fullName evidence="2">Uncharacterized protein</fullName>
    </submittedName>
</protein>
<dbReference type="EMBL" id="LSYV01000002">
    <property type="protein sequence ID" value="KXZ56153.1"/>
    <property type="molecule type" value="Genomic_DNA"/>
</dbReference>
<organism evidence="2 3">
    <name type="scientific">Gonium pectorale</name>
    <name type="common">Green alga</name>
    <dbReference type="NCBI Taxonomy" id="33097"/>
    <lineage>
        <taxon>Eukaryota</taxon>
        <taxon>Viridiplantae</taxon>
        <taxon>Chlorophyta</taxon>
        <taxon>core chlorophytes</taxon>
        <taxon>Chlorophyceae</taxon>
        <taxon>CS clade</taxon>
        <taxon>Chlamydomonadales</taxon>
        <taxon>Volvocaceae</taxon>
        <taxon>Gonium</taxon>
    </lineage>
</organism>
<keyword evidence="1" id="KW-0812">Transmembrane</keyword>
<evidence type="ECO:0000313" key="2">
    <source>
        <dbReference type="EMBL" id="KXZ56153.1"/>
    </source>
</evidence>
<proteinExistence type="predicted"/>
<keyword evidence="3" id="KW-1185">Reference proteome</keyword>
<sequence>MEGEKGVEALVAVAEGGLAAIKNGWHSEAQLPAAEGGPSPKEVLTEMTRCVLHHAMLWPWVCAVPPAYLAAAAVILS</sequence>
<gene>
    <name evidence="2" type="ORF">GPECTOR_1g130</name>
</gene>
<reference evidence="3" key="1">
    <citation type="journal article" date="2016" name="Nat. Commun.">
        <title>The Gonium pectorale genome demonstrates co-option of cell cycle regulation during the evolution of multicellularity.</title>
        <authorList>
            <person name="Hanschen E.R."/>
            <person name="Marriage T.N."/>
            <person name="Ferris P.J."/>
            <person name="Hamaji T."/>
            <person name="Toyoda A."/>
            <person name="Fujiyama A."/>
            <person name="Neme R."/>
            <person name="Noguchi H."/>
            <person name="Minakuchi Y."/>
            <person name="Suzuki M."/>
            <person name="Kawai-Toyooka H."/>
            <person name="Smith D.R."/>
            <person name="Sparks H."/>
            <person name="Anderson J."/>
            <person name="Bakaric R."/>
            <person name="Luria V."/>
            <person name="Karger A."/>
            <person name="Kirschner M.W."/>
            <person name="Durand P.M."/>
            <person name="Michod R.E."/>
            <person name="Nozaki H."/>
            <person name="Olson B.J."/>
        </authorList>
    </citation>
    <scope>NUCLEOTIDE SEQUENCE [LARGE SCALE GENOMIC DNA]</scope>
    <source>
        <strain evidence="3">NIES-2863</strain>
    </source>
</reference>
<keyword evidence="1" id="KW-1133">Transmembrane helix</keyword>
<comment type="caution">
    <text evidence="2">The sequence shown here is derived from an EMBL/GenBank/DDBJ whole genome shotgun (WGS) entry which is preliminary data.</text>
</comment>